<dbReference type="InterPro" id="IPR027417">
    <property type="entry name" value="P-loop_NTPase"/>
</dbReference>
<dbReference type="PROSITE" id="PS50893">
    <property type="entry name" value="ABC_TRANSPORTER_2"/>
    <property type="match status" value="2"/>
</dbReference>
<dbReference type="GO" id="GO:0005524">
    <property type="term" value="F:ATP binding"/>
    <property type="evidence" value="ECO:0007669"/>
    <property type="project" value="UniProtKB-KW"/>
</dbReference>
<keyword evidence="2 6" id="KW-0067">ATP-binding</keyword>
<feature type="region of interest" description="Disordered" evidence="4">
    <location>
        <begin position="520"/>
        <end position="551"/>
    </location>
</feature>
<dbReference type="PANTHER" id="PTHR42855">
    <property type="entry name" value="ABC TRANSPORTER ATP-BINDING SUBUNIT"/>
    <property type="match status" value="1"/>
</dbReference>
<dbReference type="CDD" id="cd03221">
    <property type="entry name" value="ABCF_EF-3"/>
    <property type="match status" value="2"/>
</dbReference>
<feature type="domain" description="ABC transporter" evidence="5">
    <location>
        <begin position="287"/>
        <end position="522"/>
    </location>
</feature>
<feature type="compositionally biased region" description="Basic and acidic residues" evidence="4">
    <location>
        <begin position="520"/>
        <end position="531"/>
    </location>
</feature>
<reference evidence="6" key="1">
    <citation type="submission" date="2020-12" db="EMBL/GenBank/DDBJ databases">
        <title>Leucobacter sp. CAS1, isolated from Chromium sludge.</title>
        <authorList>
            <person name="Xu Z."/>
        </authorList>
    </citation>
    <scope>NUCLEOTIDE SEQUENCE</scope>
    <source>
        <strain evidence="6">CSA1</strain>
    </source>
</reference>
<dbReference type="InterPro" id="IPR003593">
    <property type="entry name" value="AAA+_ATPase"/>
</dbReference>
<keyword evidence="3" id="KW-0175">Coiled coil</keyword>
<feature type="domain" description="ABC transporter" evidence="5">
    <location>
        <begin position="5"/>
        <end position="230"/>
    </location>
</feature>
<dbReference type="Pfam" id="PF00005">
    <property type="entry name" value="ABC_tran"/>
    <property type="match status" value="2"/>
</dbReference>
<evidence type="ECO:0000313" key="6">
    <source>
        <dbReference type="EMBL" id="MBK0418471.1"/>
    </source>
</evidence>
<dbReference type="GO" id="GO:0016887">
    <property type="term" value="F:ATP hydrolysis activity"/>
    <property type="evidence" value="ECO:0007669"/>
    <property type="project" value="InterPro"/>
</dbReference>
<evidence type="ECO:0000256" key="1">
    <source>
        <dbReference type="ARBA" id="ARBA00022741"/>
    </source>
</evidence>
<dbReference type="Gene3D" id="3.40.50.300">
    <property type="entry name" value="P-loop containing nucleotide triphosphate hydrolases"/>
    <property type="match status" value="2"/>
</dbReference>
<dbReference type="InterPro" id="IPR017871">
    <property type="entry name" value="ABC_transporter-like_CS"/>
</dbReference>
<evidence type="ECO:0000313" key="7">
    <source>
        <dbReference type="Proteomes" id="UP000608530"/>
    </source>
</evidence>
<proteinExistence type="predicted"/>
<protein>
    <submittedName>
        <fullName evidence="6">ABC-F family ATP-binding cassette domain-containing protein</fullName>
    </submittedName>
</protein>
<dbReference type="InterPro" id="IPR051309">
    <property type="entry name" value="ABCF_ATPase"/>
</dbReference>
<dbReference type="PANTHER" id="PTHR42855:SF1">
    <property type="entry name" value="ABC TRANSPORTER DOMAIN-CONTAINING PROTEIN"/>
    <property type="match status" value="1"/>
</dbReference>
<sequence>MAHLLGAEALHLEVPTKVVFDSVTLGVAEGDRIGIVGRNGDGKSSLLMMLAGRREPDGGQVTVRGGTTIGVLDQADVFDEGETVGHAVVGDRPEYEWAGDPRTRDVIAGLVGDLAWDAPVDALSGGQRRRVALARLLVGEWDVLALDEPTNHLDVEAIAWLADHLKRRWPAGQGALLVVTHDRWFLDEVCTDTWEVHDRIVEPFEGGYAAYILQRVERDRQAAAIEQKRQNLARKELAWLRRGAPARTSKPKFRIDAANQLIADVPEVRDKVTLQSMAVQRLGKEVVNLVDAGVAYPSPETAGNGEPEAKTILEDVTWLLAPGERTGILGVNGAGKSTLLGLIAGTVEPTSGRVKRGKTVKVATLTQRLDELEEHLNEPVRVVIGRLRTSFTVGTGSKAQELTPGQLLERMGFTSAQLSTPVKDLSGGQKRRLQLLLILLDQPNVLILDEPTNDLDTDMLAAMEDLLDSWPGTLIVVSHDRYFLERVTDQQYAILDRHLRHLPGGVDEYLKLRAAEDRARERAQDGARERGGTAPGTAGRPEKVDRPRTNVLSGAELRAAEKELASVERKMERLQADAAKARTGLAELDQSDYALLNAEMVKITAIEDEVAALEDRWLELSEQLG</sequence>
<evidence type="ECO:0000256" key="3">
    <source>
        <dbReference type="SAM" id="Coils"/>
    </source>
</evidence>
<dbReference type="PROSITE" id="PS00211">
    <property type="entry name" value="ABC_TRANSPORTER_1"/>
    <property type="match status" value="2"/>
</dbReference>
<dbReference type="RefSeq" id="WP_200114613.1">
    <property type="nucleotide sequence ID" value="NZ_JAEHOH010000006.1"/>
</dbReference>
<dbReference type="SMART" id="SM00382">
    <property type="entry name" value="AAA"/>
    <property type="match status" value="2"/>
</dbReference>
<dbReference type="EMBL" id="JAEHOH010000006">
    <property type="protein sequence ID" value="MBK0418471.1"/>
    <property type="molecule type" value="Genomic_DNA"/>
</dbReference>
<name>A0A934Q7F7_9MICO</name>
<dbReference type="SUPFAM" id="SSF52540">
    <property type="entry name" value="P-loop containing nucleoside triphosphate hydrolases"/>
    <property type="match status" value="2"/>
</dbReference>
<feature type="coiled-coil region" evidence="3">
    <location>
        <begin position="557"/>
        <end position="623"/>
    </location>
</feature>
<evidence type="ECO:0000256" key="4">
    <source>
        <dbReference type="SAM" id="MobiDB-lite"/>
    </source>
</evidence>
<keyword evidence="7" id="KW-1185">Reference proteome</keyword>
<dbReference type="AlphaFoldDB" id="A0A934Q7F7"/>
<organism evidence="6 7">
    <name type="scientific">Leucobacter chromiisoli</name>
    <dbReference type="NCBI Taxonomy" id="2796471"/>
    <lineage>
        <taxon>Bacteria</taxon>
        <taxon>Bacillati</taxon>
        <taxon>Actinomycetota</taxon>
        <taxon>Actinomycetes</taxon>
        <taxon>Micrococcales</taxon>
        <taxon>Microbacteriaceae</taxon>
        <taxon>Leucobacter</taxon>
    </lineage>
</organism>
<keyword evidence="1" id="KW-0547">Nucleotide-binding</keyword>
<dbReference type="InterPro" id="IPR003439">
    <property type="entry name" value="ABC_transporter-like_ATP-bd"/>
</dbReference>
<evidence type="ECO:0000259" key="5">
    <source>
        <dbReference type="PROSITE" id="PS50893"/>
    </source>
</evidence>
<dbReference type="Proteomes" id="UP000608530">
    <property type="component" value="Unassembled WGS sequence"/>
</dbReference>
<accession>A0A934Q7F7</accession>
<evidence type="ECO:0000256" key="2">
    <source>
        <dbReference type="ARBA" id="ARBA00022840"/>
    </source>
</evidence>
<comment type="caution">
    <text evidence="6">The sequence shown here is derived from an EMBL/GenBank/DDBJ whole genome shotgun (WGS) entry which is preliminary data.</text>
</comment>
<gene>
    <name evidence="6" type="ORF">JD276_05410</name>
</gene>